<evidence type="ECO:0000256" key="11">
    <source>
        <dbReference type="SAM" id="Phobius"/>
    </source>
</evidence>
<dbReference type="GO" id="GO:0005886">
    <property type="term" value="C:plasma membrane"/>
    <property type="evidence" value="ECO:0007669"/>
    <property type="project" value="TreeGrafter"/>
</dbReference>
<dbReference type="GO" id="GO:0015297">
    <property type="term" value="F:antiporter activity"/>
    <property type="evidence" value="ECO:0007669"/>
    <property type="project" value="UniProtKB-KW"/>
</dbReference>
<dbReference type="GO" id="GO:0006813">
    <property type="term" value="P:potassium ion transport"/>
    <property type="evidence" value="ECO:0007669"/>
    <property type="project" value="UniProtKB-KW"/>
</dbReference>
<evidence type="ECO:0000256" key="3">
    <source>
        <dbReference type="ARBA" id="ARBA00022448"/>
    </source>
</evidence>
<dbReference type="FunFam" id="3.40.50.720:FF:000036">
    <property type="entry name" value="Glutathione-regulated potassium-efflux system protein KefB"/>
    <property type="match status" value="1"/>
</dbReference>
<feature type="transmembrane region" description="Helical" evidence="11">
    <location>
        <begin position="308"/>
        <end position="330"/>
    </location>
</feature>
<feature type="transmembrane region" description="Helical" evidence="11">
    <location>
        <begin position="285"/>
        <end position="302"/>
    </location>
</feature>
<evidence type="ECO:0000256" key="9">
    <source>
        <dbReference type="ARBA" id="ARBA00023065"/>
    </source>
</evidence>
<feature type="transmembrane region" description="Helical" evidence="11">
    <location>
        <begin position="101"/>
        <end position="123"/>
    </location>
</feature>
<feature type="transmembrane region" description="Helical" evidence="11">
    <location>
        <begin position="162"/>
        <end position="185"/>
    </location>
</feature>
<dbReference type="Pfam" id="PF00999">
    <property type="entry name" value="Na_H_Exchanger"/>
    <property type="match status" value="1"/>
</dbReference>
<evidence type="ECO:0000256" key="6">
    <source>
        <dbReference type="ARBA" id="ARBA00022692"/>
    </source>
</evidence>
<comment type="similarity">
    <text evidence="2">Belongs to the monovalent cation:proton antiporter 2 (CPA2) transporter (TC 2.A.37) family.</text>
</comment>
<reference evidence="14" key="1">
    <citation type="submission" date="2017-09" db="EMBL/GenBank/DDBJ databases">
        <title>Genome sequence of Nannocystis excedens DSM 71.</title>
        <authorList>
            <person name="Blom J."/>
        </authorList>
    </citation>
    <scope>NUCLEOTIDE SEQUENCE [LARGE SCALE GENOMIC DNA]</scope>
    <source>
        <strain evidence="14">type strain: E19</strain>
    </source>
</reference>
<dbReference type="SUPFAM" id="SSF51735">
    <property type="entry name" value="NAD(P)-binding Rossmann-fold domains"/>
    <property type="match status" value="1"/>
</dbReference>
<keyword evidence="6 11" id="KW-0812">Transmembrane</keyword>
<keyword evidence="7" id="KW-0630">Potassium</keyword>
<keyword evidence="9" id="KW-0406">Ion transport</keyword>
<feature type="domain" description="RCK N-terminal" evidence="12">
    <location>
        <begin position="418"/>
        <end position="539"/>
    </location>
</feature>
<evidence type="ECO:0000256" key="4">
    <source>
        <dbReference type="ARBA" id="ARBA00022449"/>
    </source>
</evidence>
<proteinExistence type="inferred from homology"/>
<dbReference type="GO" id="GO:1902600">
    <property type="term" value="P:proton transmembrane transport"/>
    <property type="evidence" value="ECO:0007669"/>
    <property type="project" value="InterPro"/>
</dbReference>
<sequence length="599" mass="64160">MAAPSLPEHSRAMALDSAITFAEPLAYLAAAVIAVPLFKRFGLGSVLGYLSAGLAIGPYGLKIVSDADRVLHVAELGVILLLFLIGLELKPSRLWTMRRDIFALGTLQVVLTMAAMVLLFRAIGYSMPVSVIAAGGLALSSTAFAMQILQERGHSSLPFGQRAFSILLLQDMAIVPLLTLVSLLTPRTAGTAGLLPALGEVAAIAGAVGLVVLTGRFLLNPVFRFLADVKAREIMTAAGLLVVLGAASLMEVVGISMAMGAFLAGVLLSESNFRHTLEADLEPFRGLLLGLFFIGVGMTLNIGLLFSYWHLIIGLALATLAIKGLILYGLSRLFGSTNSDALLIAATLPQGGEFAFVLYAAAIAGGIISSTFASMLSAVVVLTMILTPVVTIAFDRIVKALRERGLAEEQMESFIESRARVVVIGFGRFGRMVAQMLEAEGIEITALDNSPQRIREAAKVGFKVYYGDAARADVLKAAGCDEARLIALCMESQTVMHRAVEIIREEFPQAKLYCRARDRLHAVELIHSGVDFQIRETVESGLVFGRHALIELGTPPERVKEIEESVRKRDDERLELEVKGDMSGSLELLAARPRAKSSG</sequence>
<name>A0A2C9D309_9HYPH</name>
<comment type="subcellular location">
    <subcellularLocation>
        <location evidence="1">Endomembrane system</location>
        <topology evidence="1">Multi-pass membrane protein</topology>
    </subcellularLocation>
</comment>
<keyword evidence="5" id="KW-0633">Potassium transport</keyword>
<dbReference type="GO" id="GO:0008324">
    <property type="term" value="F:monoatomic cation transmembrane transporter activity"/>
    <property type="evidence" value="ECO:0007669"/>
    <property type="project" value="InterPro"/>
</dbReference>
<evidence type="ECO:0000256" key="7">
    <source>
        <dbReference type="ARBA" id="ARBA00022958"/>
    </source>
</evidence>
<dbReference type="PANTHER" id="PTHR46157:SF8">
    <property type="entry name" value="GLUTATHIONE-REGULATED POTASSIUM-EFFLUX SYSTEM PROTEIN"/>
    <property type="match status" value="1"/>
</dbReference>
<dbReference type="Pfam" id="PF02254">
    <property type="entry name" value="TrkA_N"/>
    <property type="match status" value="1"/>
</dbReference>
<accession>A0A2C9D309</accession>
<dbReference type="InterPro" id="IPR038770">
    <property type="entry name" value="Na+/solute_symporter_sf"/>
</dbReference>
<feature type="transmembrane region" description="Helical" evidence="11">
    <location>
        <begin position="46"/>
        <end position="64"/>
    </location>
</feature>
<evidence type="ECO:0000256" key="1">
    <source>
        <dbReference type="ARBA" id="ARBA00004127"/>
    </source>
</evidence>
<evidence type="ECO:0000256" key="2">
    <source>
        <dbReference type="ARBA" id="ARBA00005551"/>
    </source>
</evidence>
<keyword evidence="10 11" id="KW-0472">Membrane</keyword>
<keyword evidence="14" id="KW-1185">Reference proteome</keyword>
<evidence type="ECO:0000256" key="8">
    <source>
        <dbReference type="ARBA" id="ARBA00022989"/>
    </source>
</evidence>
<evidence type="ECO:0000259" key="12">
    <source>
        <dbReference type="PROSITE" id="PS51201"/>
    </source>
</evidence>
<gene>
    <name evidence="13" type="primary">kefB</name>
    <name evidence="13" type="ORF">HDIA_1109</name>
</gene>
<dbReference type="InterPro" id="IPR006153">
    <property type="entry name" value="Cation/H_exchanger_TM"/>
</dbReference>
<organism evidence="13 14">
    <name type="scientific">Hartmannibacter diazotrophicus</name>
    <dbReference type="NCBI Taxonomy" id="1482074"/>
    <lineage>
        <taxon>Bacteria</taxon>
        <taxon>Pseudomonadati</taxon>
        <taxon>Pseudomonadota</taxon>
        <taxon>Alphaproteobacteria</taxon>
        <taxon>Hyphomicrobiales</taxon>
        <taxon>Pleomorphomonadaceae</taxon>
        <taxon>Hartmannibacter</taxon>
    </lineage>
</organism>
<dbReference type="InterPro" id="IPR036291">
    <property type="entry name" value="NAD(P)-bd_dom_sf"/>
</dbReference>
<feature type="transmembrane region" description="Helical" evidence="11">
    <location>
        <begin position="12"/>
        <end position="34"/>
    </location>
</feature>
<evidence type="ECO:0000256" key="10">
    <source>
        <dbReference type="ARBA" id="ARBA00023136"/>
    </source>
</evidence>
<dbReference type="PROSITE" id="PS51201">
    <property type="entry name" value="RCK_N"/>
    <property type="match status" value="1"/>
</dbReference>
<keyword evidence="4" id="KW-0050">Antiport</keyword>
<dbReference type="Proteomes" id="UP000223606">
    <property type="component" value="Chromosome 1"/>
</dbReference>
<keyword evidence="8 11" id="KW-1133">Transmembrane helix</keyword>
<dbReference type="InterPro" id="IPR003148">
    <property type="entry name" value="RCK_N"/>
</dbReference>
<protein>
    <submittedName>
        <fullName evidence="13">NEM-activable K(+)/H(+) antiporter</fullName>
    </submittedName>
</protein>
<feature type="transmembrane region" description="Helical" evidence="11">
    <location>
        <begin position="70"/>
        <end position="89"/>
    </location>
</feature>
<dbReference type="AlphaFoldDB" id="A0A2C9D309"/>
<dbReference type="KEGG" id="hdi:HDIA_1109"/>
<keyword evidence="3" id="KW-0813">Transport</keyword>
<evidence type="ECO:0000313" key="14">
    <source>
        <dbReference type="Proteomes" id="UP000223606"/>
    </source>
</evidence>
<feature type="transmembrane region" description="Helical" evidence="11">
    <location>
        <begin position="197"/>
        <end position="219"/>
    </location>
</feature>
<feature type="transmembrane region" description="Helical" evidence="11">
    <location>
        <begin position="342"/>
        <end position="368"/>
    </location>
</feature>
<dbReference type="Gene3D" id="3.40.50.720">
    <property type="entry name" value="NAD(P)-binding Rossmann-like Domain"/>
    <property type="match status" value="1"/>
</dbReference>
<feature type="transmembrane region" description="Helical" evidence="11">
    <location>
        <begin position="129"/>
        <end position="150"/>
    </location>
</feature>
<evidence type="ECO:0000256" key="5">
    <source>
        <dbReference type="ARBA" id="ARBA00022538"/>
    </source>
</evidence>
<dbReference type="NCBIfam" id="TIGR00932">
    <property type="entry name" value="2a37"/>
    <property type="match status" value="1"/>
</dbReference>
<dbReference type="GO" id="GO:0012505">
    <property type="term" value="C:endomembrane system"/>
    <property type="evidence" value="ECO:0007669"/>
    <property type="project" value="UniProtKB-SubCell"/>
</dbReference>
<dbReference type="Gene3D" id="1.20.1530.20">
    <property type="match status" value="1"/>
</dbReference>
<dbReference type="EMBL" id="LT960614">
    <property type="protein sequence ID" value="SON54650.1"/>
    <property type="molecule type" value="Genomic_DNA"/>
</dbReference>
<dbReference type="PANTHER" id="PTHR46157">
    <property type="entry name" value="K(+) EFFLUX ANTIPORTER 3, CHLOROPLASTIC"/>
    <property type="match status" value="1"/>
</dbReference>
<evidence type="ECO:0000313" key="13">
    <source>
        <dbReference type="EMBL" id="SON54650.1"/>
    </source>
</evidence>
<dbReference type="InterPro" id="IPR004771">
    <property type="entry name" value="K/H_exchanger"/>
</dbReference>
<feature type="transmembrane region" description="Helical" evidence="11">
    <location>
        <begin position="374"/>
        <end position="394"/>
    </location>
</feature>